<dbReference type="PROSITE" id="PS51012">
    <property type="entry name" value="ABC_TM2"/>
    <property type="match status" value="1"/>
</dbReference>
<feature type="transmembrane region" description="Helical" evidence="5">
    <location>
        <begin position="27"/>
        <end position="45"/>
    </location>
</feature>
<organism evidence="7 8">
    <name type="scientific">candidate division WWE3 bacterium RIFCSPLOWO2_01_FULL_42_11</name>
    <dbReference type="NCBI Taxonomy" id="1802627"/>
    <lineage>
        <taxon>Bacteria</taxon>
        <taxon>Katanobacteria</taxon>
    </lineage>
</organism>
<dbReference type="InterPro" id="IPR051784">
    <property type="entry name" value="Nod_factor_ABC_transporter"/>
</dbReference>
<dbReference type="EMBL" id="MEVK01000019">
    <property type="protein sequence ID" value="OGC59259.1"/>
    <property type="molecule type" value="Genomic_DNA"/>
</dbReference>
<dbReference type="InterPro" id="IPR000412">
    <property type="entry name" value="ABC_2_transport"/>
</dbReference>
<feature type="transmembrane region" description="Helical" evidence="5">
    <location>
        <begin position="103"/>
        <end position="129"/>
    </location>
</feature>
<dbReference type="InterPro" id="IPR013525">
    <property type="entry name" value="ABC2_TM"/>
</dbReference>
<keyword evidence="5" id="KW-0813">Transport</keyword>
<dbReference type="PRINTS" id="PR00164">
    <property type="entry name" value="ABC2TRNSPORT"/>
</dbReference>
<keyword evidence="5" id="KW-1003">Cell membrane</keyword>
<dbReference type="STRING" id="1802627.A3A70_00725"/>
<name>A0A1F4VQ49_UNCKA</name>
<evidence type="ECO:0000256" key="4">
    <source>
        <dbReference type="ARBA" id="ARBA00023136"/>
    </source>
</evidence>
<dbReference type="GO" id="GO:0043190">
    <property type="term" value="C:ATP-binding cassette (ABC) transporter complex"/>
    <property type="evidence" value="ECO:0007669"/>
    <property type="project" value="InterPro"/>
</dbReference>
<dbReference type="Proteomes" id="UP000178964">
    <property type="component" value="Unassembled WGS sequence"/>
</dbReference>
<comment type="caution">
    <text evidence="7">The sequence shown here is derived from an EMBL/GenBank/DDBJ whole genome shotgun (WGS) entry which is preliminary data.</text>
</comment>
<dbReference type="InterPro" id="IPR047817">
    <property type="entry name" value="ABC2_TM_bact-type"/>
</dbReference>
<evidence type="ECO:0000256" key="3">
    <source>
        <dbReference type="ARBA" id="ARBA00022989"/>
    </source>
</evidence>
<evidence type="ECO:0000259" key="6">
    <source>
        <dbReference type="PROSITE" id="PS51012"/>
    </source>
</evidence>
<evidence type="ECO:0000256" key="2">
    <source>
        <dbReference type="ARBA" id="ARBA00022692"/>
    </source>
</evidence>
<dbReference type="PIRSF" id="PIRSF006648">
    <property type="entry name" value="DrrB"/>
    <property type="match status" value="1"/>
</dbReference>
<evidence type="ECO:0000256" key="1">
    <source>
        <dbReference type="ARBA" id="ARBA00004141"/>
    </source>
</evidence>
<dbReference type="Pfam" id="PF01061">
    <property type="entry name" value="ABC2_membrane"/>
    <property type="match status" value="1"/>
</dbReference>
<feature type="transmembrane region" description="Helical" evidence="5">
    <location>
        <begin position="57"/>
        <end position="82"/>
    </location>
</feature>
<keyword evidence="2 5" id="KW-0812">Transmembrane</keyword>
<proteinExistence type="inferred from homology"/>
<dbReference type="GO" id="GO:0140359">
    <property type="term" value="F:ABC-type transporter activity"/>
    <property type="evidence" value="ECO:0007669"/>
    <property type="project" value="InterPro"/>
</dbReference>
<accession>A0A1F4VQ49</accession>
<gene>
    <name evidence="7" type="ORF">A3A70_00725</name>
</gene>
<sequence length="261" mass="29276">MLKYESQALLTIAYRDWVKLVRDRTRIIATFVFPFMFIAILGKSFDANLSDTIGYNYLTFVFIGVLGQTLFQSTASGIISLIEDRETDFSQEIFVTPVSRYTIILGKIVGETCVSLTQIIGIIGLGFLIGVRLNISEIIVMAPAMLLISLLGGAFGVFVMSYLNTQRLANQVFPFLLFPQFFLAGVFNPIKGNPFAYQVMTHLAPMTYAVDLLRSIFYHNRPEGALTILHSTLINTTAVIGLILIFFILGTKRFVSRERNR</sequence>
<keyword evidence="4 5" id="KW-0472">Membrane</keyword>
<evidence type="ECO:0000313" key="8">
    <source>
        <dbReference type="Proteomes" id="UP000178964"/>
    </source>
</evidence>
<evidence type="ECO:0000256" key="5">
    <source>
        <dbReference type="RuleBase" id="RU361157"/>
    </source>
</evidence>
<comment type="similarity">
    <text evidence="5">Belongs to the ABC-2 integral membrane protein family.</text>
</comment>
<reference evidence="7 8" key="1">
    <citation type="journal article" date="2016" name="Nat. Commun.">
        <title>Thousands of microbial genomes shed light on interconnected biogeochemical processes in an aquifer system.</title>
        <authorList>
            <person name="Anantharaman K."/>
            <person name="Brown C.T."/>
            <person name="Hug L.A."/>
            <person name="Sharon I."/>
            <person name="Castelle C.J."/>
            <person name="Probst A.J."/>
            <person name="Thomas B.C."/>
            <person name="Singh A."/>
            <person name="Wilkins M.J."/>
            <person name="Karaoz U."/>
            <person name="Brodie E.L."/>
            <person name="Williams K.H."/>
            <person name="Hubbard S.S."/>
            <person name="Banfield J.F."/>
        </authorList>
    </citation>
    <scope>NUCLEOTIDE SEQUENCE [LARGE SCALE GENOMIC DNA]</scope>
</reference>
<feature type="domain" description="ABC transmembrane type-2" evidence="6">
    <location>
        <begin position="25"/>
        <end position="257"/>
    </location>
</feature>
<evidence type="ECO:0000313" key="7">
    <source>
        <dbReference type="EMBL" id="OGC59259.1"/>
    </source>
</evidence>
<protein>
    <recommendedName>
        <fullName evidence="5">Transport permease protein</fullName>
    </recommendedName>
</protein>
<feature type="transmembrane region" description="Helical" evidence="5">
    <location>
        <begin position="172"/>
        <end position="190"/>
    </location>
</feature>
<comment type="subcellular location">
    <subcellularLocation>
        <location evidence="5">Cell membrane</location>
        <topology evidence="5">Multi-pass membrane protein</topology>
    </subcellularLocation>
    <subcellularLocation>
        <location evidence="1">Membrane</location>
        <topology evidence="1">Multi-pass membrane protein</topology>
    </subcellularLocation>
</comment>
<dbReference type="PANTHER" id="PTHR43229:SF3">
    <property type="entry name" value="ABC-TYPE MULTIDRUG TRANSPORT SYSTEM, PERMEASE COMPONENT"/>
    <property type="match status" value="1"/>
</dbReference>
<feature type="transmembrane region" description="Helical" evidence="5">
    <location>
        <begin position="135"/>
        <end position="160"/>
    </location>
</feature>
<feature type="transmembrane region" description="Helical" evidence="5">
    <location>
        <begin position="228"/>
        <end position="251"/>
    </location>
</feature>
<keyword evidence="3 5" id="KW-1133">Transmembrane helix</keyword>
<dbReference type="AlphaFoldDB" id="A0A1F4VQ49"/>
<dbReference type="PANTHER" id="PTHR43229">
    <property type="entry name" value="NODULATION PROTEIN J"/>
    <property type="match status" value="1"/>
</dbReference>